<dbReference type="InterPro" id="IPR014729">
    <property type="entry name" value="Rossmann-like_a/b/a_fold"/>
</dbReference>
<protein>
    <recommendedName>
        <fullName evidence="5 15">Pantothenate synthetase</fullName>
        <shortName evidence="15">PS</shortName>
        <ecNumber evidence="4 15">6.3.2.1</ecNumber>
    </recommendedName>
    <alternativeName>
        <fullName evidence="14 15">Pantoate--beta-alanine ligase</fullName>
    </alternativeName>
    <alternativeName>
        <fullName evidence="11 15">Pantoate-activating enzyme</fullName>
    </alternativeName>
</protein>
<dbReference type="SUPFAM" id="SSF52374">
    <property type="entry name" value="Nucleotidylyl transferase"/>
    <property type="match status" value="1"/>
</dbReference>
<comment type="pathway">
    <text evidence="2 15">Cofactor biosynthesis; (R)-pantothenate biosynthesis; (R)-pantothenate from (R)-pantoate and beta-alanine: step 1/1.</text>
</comment>
<dbReference type="Gene3D" id="3.30.1300.10">
    <property type="entry name" value="Pantoate-beta-alanine ligase, C-terminal domain"/>
    <property type="match status" value="1"/>
</dbReference>
<comment type="catalytic activity">
    <reaction evidence="12 15">
        <text>(R)-pantoate + beta-alanine + ATP = (R)-pantothenate + AMP + diphosphate + H(+)</text>
        <dbReference type="Rhea" id="RHEA:10912"/>
        <dbReference type="ChEBI" id="CHEBI:15378"/>
        <dbReference type="ChEBI" id="CHEBI:15980"/>
        <dbReference type="ChEBI" id="CHEBI:29032"/>
        <dbReference type="ChEBI" id="CHEBI:30616"/>
        <dbReference type="ChEBI" id="CHEBI:33019"/>
        <dbReference type="ChEBI" id="CHEBI:57966"/>
        <dbReference type="ChEBI" id="CHEBI:456215"/>
        <dbReference type="EC" id="6.3.2.1"/>
    </reaction>
</comment>
<evidence type="ECO:0000256" key="10">
    <source>
        <dbReference type="ARBA" id="ARBA00022840"/>
    </source>
</evidence>
<dbReference type="GO" id="GO:0005524">
    <property type="term" value="F:ATP binding"/>
    <property type="evidence" value="ECO:0007669"/>
    <property type="project" value="UniProtKB-KW"/>
</dbReference>
<evidence type="ECO:0000313" key="17">
    <source>
        <dbReference type="Proteomes" id="UP000219994"/>
    </source>
</evidence>
<comment type="similarity">
    <text evidence="3 15">Belongs to the pantothenate synthetase family.</text>
</comment>
<keyword evidence="6 15" id="KW-0963">Cytoplasm</keyword>
<comment type="subcellular location">
    <subcellularLocation>
        <location evidence="1 15">Cytoplasm</location>
    </subcellularLocation>
</comment>
<dbReference type="PANTHER" id="PTHR21299:SF1">
    <property type="entry name" value="PANTOATE--BETA-ALANINE LIGASE"/>
    <property type="match status" value="1"/>
</dbReference>
<keyword evidence="8 15" id="KW-0566">Pantothenate biosynthesis</keyword>
<evidence type="ECO:0000256" key="1">
    <source>
        <dbReference type="ARBA" id="ARBA00004496"/>
    </source>
</evidence>
<organism evidence="16 17">
    <name type="scientific">Candidatus Lumbricidiphila eiseniae</name>
    <dbReference type="NCBI Taxonomy" id="1969409"/>
    <lineage>
        <taxon>Bacteria</taxon>
        <taxon>Bacillati</taxon>
        <taxon>Actinomycetota</taxon>
        <taxon>Actinomycetes</taxon>
        <taxon>Micrococcales</taxon>
        <taxon>Microbacteriaceae</taxon>
        <taxon>Candidatus Lumbricidiphila</taxon>
    </lineage>
</organism>
<evidence type="ECO:0000256" key="7">
    <source>
        <dbReference type="ARBA" id="ARBA00022598"/>
    </source>
</evidence>
<feature type="binding site" evidence="15">
    <location>
        <begin position="154"/>
        <end position="157"/>
    </location>
    <ligand>
        <name>ATP</name>
        <dbReference type="ChEBI" id="CHEBI:30616"/>
    </ligand>
</feature>
<evidence type="ECO:0000256" key="5">
    <source>
        <dbReference type="ARBA" id="ARBA00014155"/>
    </source>
</evidence>
<reference evidence="17" key="1">
    <citation type="submission" date="2017-03" db="EMBL/GenBank/DDBJ databases">
        <authorList>
            <person name="Lund M.B."/>
        </authorList>
    </citation>
    <scope>NUCLEOTIDE SEQUENCE [LARGE SCALE GENOMIC DNA]</scope>
</reference>
<sequence length="291" mass="30723">MTVTGETHLVSTIRELRALVAPYRARGSVVAFVPTMGALHEGHLALVRRAQQIADVVVVSIFVNPLQFSSSEDLDRYPHTLDTDVASLAESGVAVVFVPPVSEIYPDGAAITRISAGPVADRYEGVARPGHFSGVLTVVAKLFNIVSPDIAVFGQKDAQQVFLVREMVHDLNLRVRVEALPTVREPDGLALSSRNRLLLPGQRSAALTLSTALRAADAAARRGAASAVAAGVAVFAAQSEAQLDYFDLVDPVTFARITDDARGDAGSDALALVAARVGSVRLIDNARIALG</sequence>
<evidence type="ECO:0000313" key="16">
    <source>
        <dbReference type="EMBL" id="PDQ35216.1"/>
    </source>
</evidence>
<comment type="subunit">
    <text evidence="15">Homodimer.</text>
</comment>
<comment type="function">
    <text evidence="13 15">Catalyzes the condensation of pantoate with beta-alanine in an ATP-dependent reaction via a pantoyl-adenylate intermediate.</text>
</comment>
<feature type="binding site" evidence="15">
    <location>
        <position position="67"/>
    </location>
    <ligand>
        <name>beta-alanine</name>
        <dbReference type="ChEBI" id="CHEBI:57966"/>
    </ligand>
</feature>
<dbReference type="GO" id="GO:0004592">
    <property type="term" value="F:pantoate-beta-alanine ligase activity"/>
    <property type="evidence" value="ECO:0007669"/>
    <property type="project" value="UniProtKB-UniRule"/>
</dbReference>
<gene>
    <name evidence="15" type="primary">panC</name>
    <name evidence="16" type="ORF">B5766_07140</name>
</gene>
<dbReference type="PANTHER" id="PTHR21299">
    <property type="entry name" value="CYTIDYLATE KINASE/PANTOATE-BETA-ALANINE LIGASE"/>
    <property type="match status" value="1"/>
</dbReference>
<dbReference type="InterPro" id="IPR003721">
    <property type="entry name" value="Pantoate_ligase"/>
</dbReference>
<dbReference type="InterPro" id="IPR004821">
    <property type="entry name" value="Cyt_trans-like"/>
</dbReference>
<evidence type="ECO:0000256" key="3">
    <source>
        <dbReference type="ARBA" id="ARBA00009256"/>
    </source>
</evidence>
<keyword evidence="7 15" id="KW-0436">Ligase</keyword>
<evidence type="ECO:0000256" key="6">
    <source>
        <dbReference type="ARBA" id="ARBA00022490"/>
    </source>
</evidence>
<feature type="active site" description="Proton donor" evidence="15">
    <location>
        <position position="43"/>
    </location>
</feature>
<dbReference type="AlphaFoldDB" id="A0A2A6FRI3"/>
<dbReference type="CDD" id="cd00560">
    <property type="entry name" value="PanC"/>
    <property type="match status" value="1"/>
</dbReference>
<dbReference type="EMBL" id="NAEP01000038">
    <property type="protein sequence ID" value="PDQ35216.1"/>
    <property type="molecule type" value="Genomic_DNA"/>
</dbReference>
<feature type="binding site" evidence="15">
    <location>
        <position position="160"/>
    </location>
    <ligand>
        <name>(R)-pantoate</name>
        <dbReference type="ChEBI" id="CHEBI:15980"/>
    </ligand>
</feature>
<dbReference type="FunFam" id="3.40.50.620:FF:000114">
    <property type="entry name" value="Pantothenate synthetase"/>
    <property type="match status" value="1"/>
</dbReference>
<evidence type="ECO:0000256" key="9">
    <source>
        <dbReference type="ARBA" id="ARBA00022741"/>
    </source>
</evidence>
<proteinExistence type="inferred from homology"/>
<feature type="binding site" evidence="15">
    <location>
        <begin position="36"/>
        <end position="43"/>
    </location>
    <ligand>
        <name>ATP</name>
        <dbReference type="ChEBI" id="CHEBI:30616"/>
    </ligand>
</feature>
<evidence type="ECO:0000256" key="15">
    <source>
        <dbReference type="HAMAP-Rule" id="MF_00158"/>
    </source>
</evidence>
<dbReference type="NCBIfam" id="TIGR00125">
    <property type="entry name" value="cyt_tran_rel"/>
    <property type="match status" value="1"/>
</dbReference>
<dbReference type="Pfam" id="PF02569">
    <property type="entry name" value="Pantoate_ligase"/>
    <property type="match status" value="1"/>
</dbReference>
<keyword evidence="10 15" id="KW-0067">ATP-binding</keyword>
<dbReference type="Gene3D" id="3.40.50.620">
    <property type="entry name" value="HUPs"/>
    <property type="match status" value="1"/>
</dbReference>
<dbReference type="GO" id="GO:0005829">
    <property type="term" value="C:cytosol"/>
    <property type="evidence" value="ECO:0007669"/>
    <property type="project" value="TreeGrafter"/>
</dbReference>
<comment type="caution">
    <text evidence="16">The sequence shown here is derived from an EMBL/GenBank/DDBJ whole genome shotgun (WGS) entry which is preliminary data.</text>
</comment>
<dbReference type="GO" id="GO:0015940">
    <property type="term" value="P:pantothenate biosynthetic process"/>
    <property type="evidence" value="ECO:0007669"/>
    <property type="project" value="UniProtKB-UniRule"/>
</dbReference>
<accession>A0A2A6FRI3</accession>
<feature type="binding site" evidence="15">
    <location>
        <position position="183"/>
    </location>
    <ligand>
        <name>ATP</name>
        <dbReference type="ChEBI" id="CHEBI:30616"/>
    </ligand>
</feature>
<evidence type="ECO:0000256" key="2">
    <source>
        <dbReference type="ARBA" id="ARBA00004990"/>
    </source>
</evidence>
<dbReference type="Proteomes" id="UP000219994">
    <property type="component" value="Unassembled WGS sequence"/>
</dbReference>
<evidence type="ECO:0000256" key="13">
    <source>
        <dbReference type="ARBA" id="ARBA00055042"/>
    </source>
</evidence>
<dbReference type="UniPathway" id="UPA00028">
    <property type="reaction ID" value="UER00005"/>
</dbReference>
<keyword evidence="9 15" id="KW-0547">Nucleotide-binding</keyword>
<evidence type="ECO:0000256" key="8">
    <source>
        <dbReference type="ARBA" id="ARBA00022655"/>
    </source>
</evidence>
<dbReference type="InterPro" id="IPR042176">
    <property type="entry name" value="Pantoate_ligase_C"/>
</dbReference>
<dbReference type="HAMAP" id="MF_00158">
    <property type="entry name" value="PanC"/>
    <property type="match status" value="1"/>
</dbReference>
<evidence type="ECO:0000256" key="12">
    <source>
        <dbReference type="ARBA" id="ARBA00048258"/>
    </source>
</evidence>
<evidence type="ECO:0000256" key="14">
    <source>
        <dbReference type="ARBA" id="ARBA00077433"/>
    </source>
</evidence>
<feature type="binding site" evidence="15">
    <location>
        <begin position="191"/>
        <end position="194"/>
    </location>
    <ligand>
        <name>ATP</name>
        <dbReference type="ChEBI" id="CHEBI:30616"/>
    </ligand>
</feature>
<dbReference type="NCBIfam" id="TIGR00018">
    <property type="entry name" value="panC"/>
    <property type="match status" value="1"/>
</dbReference>
<feature type="binding site" evidence="15">
    <location>
        <position position="67"/>
    </location>
    <ligand>
        <name>(R)-pantoate</name>
        <dbReference type="ChEBI" id="CHEBI:15980"/>
    </ligand>
</feature>
<comment type="miscellaneous">
    <text evidence="15">The reaction proceeds by a bi uni uni bi ping pong mechanism.</text>
</comment>
<evidence type="ECO:0000256" key="4">
    <source>
        <dbReference type="ARBA" id="ARBA00012219"/>
    </source>
</evidence>
<name>A0A2A6FRI3_9MICO</name>
<dbReference type="EC" id="6.3.2.1" evidence="4 15"/>
<evidence type="ECO:0000256" key="11">
    <source>
        <dbReference type="ARBA" id="ARBA00032806"/>
    </source>
</evidence>